<dbReference type="Proteomes" id="UP000049455">
    <property type="component" value="Unassembled WGS sequence"/>
</dbReference>
<accession>A0A0M7B460</accession>
<dbReference type="EMBL" id="CYPR01000015">
    <property type="protein sequence ID" value="CUH14256.1"/>
    <property type="molecule type" value="Genomic_DNA"/>
</dbReference>
<gene>
    <name evidence="1" type="ORF">JSE7799_00271</name>
</gene>
<protein>
    <submittedName>
        <fullName evidence="1">Uncharacterized protein</fullName>
    </submittedName>
</protein>
<dbReference type="AlphaFoldDB" id="A0A0M7B460"/>
<evidence type="ECO:0000313" key="2">
    <source>
        <dbReference type="Proteomes" id="UP000049455"/>
    </source>
</evidence>
<evidence type="ECO:0000313" key="1">
    <source>
        <dbReference type="EMBL" id="CUH14256.1"/>
    </source>
</evidence>
<organism evidence="1 2">
    <name type="scientific">Jannaschia seosinensis</name>
    <dbReference type="NCBI Taxonomy" id="313367"/>
    <lineage>
        <taxon>Bacteria</taxon>
        <taxon>Pseudomonadati</taxon>
        <taxon>Pseudomonadota</taxon>
        <taxon>Alphaproteobacteria</taxon>
        <taxon>Rhodobacterales</taxon>
        <taxon>Roseobacteraceae</taxon>
        <taxon>Jannaschia</taxon>
    </lineage>
</organism>
<name>A0A0M7B460_9RHOB</name>
<proteinExistence type="predicted"/>
<sequence>MEYDAEFDDVFERTLEEPPRNEAELRSVEQISRERLRILNGNDPQALLPILLKFRGVVPDLDKLENIVDLGLSEARAGCGICENVETLNGFLPQVEHAAKEAVERGTMKRKSANQRAKRIRHFITVMGDLELREITPKHAFEYAEETSDALWQAV</sequence>
<keyword evidence="2" id="KW-1185">Reference proteome</keyword>
<reference evidence="1 2" key="1">
    <citation type="submission" date="2015-09" db="EMBL/GenBank/DDBJ databases">
        <authorList>
            <person name="Jackson K.R."/>
            <person name="Lunt B.L."/>
            <person name="Fisher J.N.B."/>
            <person name="Gardner A.V."/>
            <person name="Bailey M.E."/>
            <person name="Deus L.M."/>
            <person name="Earl A.S."/>
            <person name="Gibby P.D."/>
            <person name="Hartmann K.A."/>
            <person name="Liu J.E."/>
            <person name="Manci A.M."/>
            <person name="Nielsen D.A."/>
            <person name="Solomon M.B."/>
            <person name="Breakwell D.P."/>
            <person name="Burnett S.H."/>
            <person name="Grose J.H."/>
        </authorList>
    </citation>
    <scope>NUCLEOTIDE SEQUENCE [LARGE SCALE GENOMIC DNA]</scope>
    <source>
        <strain evidence="1 2">CECT 7799</strain>
    </source>
</reference>
<dbReference type="OrthoDB" id="7222937at2"/>
<dbReference type="RefSeq" id="WP_055661992.1">
    <property type="nucleotide sequence ID" value="NZ_CYPR01000015.1"/>
</dbReference>